<name>A0A9P6JGR3_9FUNG</name>
<evidence type="ECO:0000313" key="3">
    <source>
        <dbReference type="Proteomes" id="UP000749646"/>
    </source>
</evidence>
<dbReference type="AlphaFoldDB" id="A0A9P6JGR3"/>
<dbReference type="Proteomes" id="UP000749646">
    <property type="component" value="Unassembled WGS sequence"/>
</dbReference>
<feature type="region of interest" description="Disordered" evidence="1">
    <location>
        <begin position="220"/>
        <end position="272"/>
    </location>
</feature>
<reference evidence="2" key="1">
    <citation type="journal article" date="2020" name="Fungal Divers.">
        <title>Resolving the Mortierellaceae phylogeny through synthesis of multi-gene phylogenetics and phylogenomics.</title>
        <authorList>
            <person name="Vandepol N."/>
            <person name="Liber J."/>
            <person name="Desiro A."/>
            <person name="Na H."/>
            <person name="Kennedy M."/>
            <person name="Barry K."/>
            <person name="Grigoriev I.V."/>
            <person name="Miller A.N."/>
            <person name="O'Donnell K."/>
            <person name="Stajich J.E."/>
            <person name="Bonito G."/>
        </authorList>
    </citation>
    <scope>NUCLEOTIDE SEQUENCE</scope>
    <source>
        <strain evidence="2">MES-2147</strain>
    </source>
</reference>
<dbReference type="GO" id="GO:0016791">
    <property type="term" value="F:phosphatase activity"/>
    <property type="evidence" value="ECO:0007669"/>
    <property type="project" value="TreeGrafter"/>
</dbReference>
<sequence length="467" mass="49121">MSVSWSPSPLIPPFRFGTVEPDLYRGAYPKKRNLRFLKRLKLRTILSLIPDAPDEALREFCTQHGIRSIHLPVDKVKDNVPLTYNRAVEALQTWNVSSAMGEFLRFLRGGVISSEEAVFVEKFSSEIEISKPIPPWLWEGQITFKKHPTLKVNFTLPPASAAPVLSNSANGTVSSPNLSSSSSPSTVVVLPSQQNDNSGAIGSSSATSVIVDVSNASAGEELGGRSVGGSGSTTSPSGSNAVSTSLPSPKPRQLSNHASRSSAKGGLRDRASYNKNIIRTDVLGSSGYGSSKSTSITTPTIAALAQNRRGMMTGLTASNLPQQQGRPQDSLAIESAGSSSLGIRVSSPPSNSISHSRAEIDRTSAGATVSQSSMGSHGISVAHNEHGSNVDAEKGPGKDGLQSGIGQKVDENSSNSSAIPAQERASNPPTTIKNSPVATPTVTGIHEEEYYEVSMTLKALSLEGADF</sequence>
<dbReference type="PANTHER" id="PTHR31126:SF14">
    <property type="entry name" value="TYROSINE-PROTEIN PHOSPHATASE OCA6-RELATED"/>
    <property type="match status" value="1"/>
</dbReference>
<feature type="compositionally biased region" description="Polar residues" evidence="1">
    <location>
        <begin position="193"/>
        <end position="203"/>
    </location>
</feature>
<dbReference type="InterPro" id="IPR029021">
    <property type="entry name" value="Prot-tyrosine_phosphatase-like"/>
</dbReference>
<protein>
    <submittedName>
        <fullName evidence="2">Uncharacterized protein</fullName>
    </submittedName>
</protein>
<feature type="compositionally biased region" description="Polar residues" evidence="1">
    <location>
        <begin position="240"/>
        <end position="262"/>
    </location>
</feature>
<dbReference type="PANTHER" id="PTHR31126">
    <property type="entry name" value="TYROSINE-PROTEIN PHOSPHATASE"/>
    <property type="match status" value="1"/>
</dbReference>
<proteinExistence type="predicted"/>
<dbReference type="EMBL" id="JAAAHW010004362">
    <property type="protein sequence ID" value="KAF9975170.1"/>
    <property type="molecule type" value="Genomic_DNA"/>
</dbReference>
<dbReference type="InterPro" id="IPR004861">
    <property type="entry name" value="Siw14-like"/>
</dbReference>
<dbReference type="Gene3D" id="3.90.190.10">
    <property type="entry name" value="Protein tyrosine phosphatase superfamily"/>
    <property type="match status" value="1"/>
</dbReference>
<feature type="compositionally biased region" description="Polar residues" evidence="1">
    <location>
        <begin position="317"/>
        <end position="327"/>
    </location>
</feature>
<feature type="compositionally biased region" description="Polar residues" evidence="1">
    <location>
        <begin position="365"/>
        <end position="375"/>
    </location>
</feature>
<accession>A0A9P6JGR3</accession>
<feature type="region of interest" description="Disordered" evidence="1">
    <location>
        <begin position="165"/>
        <end position="203"/>
    </location>
</feature>
<dbReference type="OrthoDB" id="6375174at2759"/>
<gene>
    <name evidence="2" type="ORF">BGZ65_008374</name>
</gene>
<evidence type="ECO:0000256" key="1">
    <source>
        <dbReference type="SAM" id="MobiDB-lite"/>
    </source>
</evidence>
<evidence type="ECO:0000313" key="2">
    <source>
        <dbReference type="EMBL" id="KAF9975170.1"/>
    </source>
</evidence>
<feature type="compositionally biased region" description="Basic and acidic residues" evidence="1">
    <location>
        <begin position="383"/>
        <end position="397"/>
    </location>
</feature>
<dbReference type="Pfam" id="PF03162">
    <property type="entry name" value="Y_phosphatase2"/>
    <property type="match status" value="1"/>
</dbReference>
<organism evidence="2 3">
    <name type="scientific">Modicella reniformis</name>
    <dbReference type="NCBI Taxonomy" id="1440133"/>
    <lineage>
        <taxon>Eukaryota</taxon>
        <taxon>Fungi</taxon>
        <taxon>Fungi incertae sedis</taxon>
        <taxon>Mucoromycota</taxon>
        <taxon>Mortierellomycotina</taxon>
        <taxon>Mortierellomycetes</taxon>
        <taxon>Mortierellales</taxon>
        <taxon>Mortierellaceae</taxon>
        <taxon>Modicella</taxon>
    </lineage>
</organism>
<feature type="compositionally biased region" description="Polar residues" evidence="1">
    <location>
        <begin position="412"/>
        <end position="439"/>
    </location>
</feature>
<keyword evidence="3" id="KW-1185">Reference proteome</keyword>
<feature type="compositionally biased region" description="Low complexity" evidence="1">
    <location>
        <begin position="346"/>
        <end position="355"/>
    </location>
</feature>
<comment type="caution">
    <text evidence="2">The sequence shown here is derived from an EMBL/GenBank/DDBJ whole genome shotgun (WGS) entry which is preliminary data.</text>
</comment>
<feature type="compositionally biased region" description="Low complexity" evidence="1">
    <location>
        <begin position="172"/>
        <end position="192"/>
    </location>
</feature>
<feature type="region of interest" description="Disordered" evidence="1">
    <location>
        <begin position="317"/>
        <end position="439"/>
    </location>
</feature>
<dbReference type="SUPFAM" id="SSF52799">
    <property type="entry name" value="(Phosphotyrosine protein) phosphatases II"/>
    <property type="match status" value="1"/>
</dbReference>